<keyword evidence="7 8" id="KW-0326">Glycosidase</keyword>
<dbReference type="OrthoDB" id="5795902at2759"/>
<dbReference type="InterPro" id="IPR000111">
    <property type="entry name" value="Glyco_hydro_27/36_CS"/>
</dbReference>
<dbReference type="FunFam" id="2.60.40.1180:FF:000008">
    <property type="entry name" value="Alpha-galactosidase"/>
    <property type="match status" value="1"/>
</dbReference>
<evidence type="ECO:0000313" key="12">
    <source>
        <dbReference type="Proteomes" id="UP000231279"/>
    </source>
</evidence>
<dbReference type="InterPro" id="IPR017853">
    <property type="entry name" value="GH"/>
</dbReference>
<accession>A0A2G9GVS2</accession>
<dbReference type="Gene3D" id="2.60.40.1180">
    <property type="entry name" value="Golgi alpha-mannosidase II"/>
    <property type="match status" value="1"/>
</dbReference>
<keyword evidence="4" id="KW-0732">Signal</keyword>
<comment type="catalytic activity">
    <reaction evidence="1 8">
        <text>Hydrolysis of terminal, non-reducing alpha-D-galactose residues in alpha-D-galactosides, including galactose oligosaccharides, galactomannans and galactolipids.</text>
        <dbReference type="EC" id="3.2.1.22"/>
    </reaction>
</comment>
<evidence type="ECO:0000256" key="7">
    <source>
        <dbReference type="ARBA" id="ARBA00023295"/>
    </source>
</evidence>
<dbReference type="PRINTS" id="PR00740">
    <property type="entry name" value="GLHYDRLASE27"/>
</dbReference>
<keyword evidence="5 8" id="KW-0378">Hydrolase</keyword>
<dbReference type="GO" id="GO:0005975">
    <property type="term" value="P:carbohydrate metabolic process"/>
    <property type="evidence" value="ECO:0007669"/>
    <property type="project" value="InterPro"/>
</dbReference>
<keyword evidence="12" id="KW-1185">Reference proteome</keyword>
<dbReference type="CDD" id="cd14792">
    <property type="entry name" value="GH27"/>
    <property type="match status" value="1"/>
</dbReference>
<dbReference type="Pfam" id="PF16499">
    <property type="entry name" value="Melibiase_2"/>
    <property type="match status" value="1"/>
</dbReference>
<organism evidence="11 12">
    <name type="scientific">Handroanthus impetiginosus</name>
    <dbReference type="NCBI Taxonomy" id="429701"/>
    <lineage>
        <taxon>Eukaryota</taxon>
        <taxon>Viridiplantae</taxon>
        <taxon>Streptophyta</taxon>
        <taxon>Embryophyta</taxon>
        <taxon>Tracheophyta</taxon>
        <taxon>Spermatophyta</taxon>
        <taxon>Magnoliopsida</taxon>
        <taxon>eudicotyledons</taxon>
        <taxon>Gunneridae</taxon>
        <taxon>Pentapetalae</taxon>
        <taxon>asterids</taxon>
        <taxon>lamiids</taxon>
        <taxon>Lamiales</taxon>
        <taxon>Bignoniaceae</taxon>
        <taxon>Crescentiina</taxon>
        <taxon>Tabebuia alliance</taxon>
        <taxon>Handroanthus</taxon>
    </lineage>
</organism>
<dbReference type="STRING" id="429701.A0A2G9GVS2"/>
<dbReference type="GO" id="GO:0004557">
    <property type="term" value="F:alpha-galactosidase activity"/>
    <property type="evidence" value="ECO:0007669"/>
    <property type="project" value="UniProtKB-EC"/>
</dbReference>
<keyword evidence="9" id="KW-1133">Transmembrane helix</keyword>
<dbReference type="InterPro" id="IPR002241">
    <property type="entry name" value="Glyco_hydro_27"/>
</dbReference>
<keyword evidence="9" id="KW-0472">Membrane</keyword>
<dbReference type="PROSITE" id="PS00512">
    <property type="entry name" value="ALPHA_GALACTOSIDASE"/>
    <property type="match status" value="1"/>
</dbReference>
<dbReference type="SUPFAM" id="SSF51011">
    <property type="entry name" value="Glycosyl hydrolase domain"/>
    <property type="match status" value="1"/>
</dbReference>
<evidence type="ECO:0000256" key="6">
    <source>
        <dbReference type="ARBA" id="ARBA00023157"/>
    </source>
</evidence>
<dbReference type="InterPro" id="IPR041233">
    <property type="entry name" value="Melibiase_C"/>
</dbReference>
<evidence type="ECO:0000256" key="1">
    <source>
        <dbReference type="ARBA" id="ARBA00001255"/>
    </source>
</evidence>
<feature type="domain" description="Alpha galactosidase C-terminal" evidence="10">
    <location>
        <begin position="374"/>
        <end position="450"/>
    </location>
</feature>
<proteinExistence type="inferred from homology"/>
<comment type="caution">
    <text evidence="11">The sequence shown here is derived from an EMBL/GenBank/DDBJ whole genome shotgun (WGS) entry which is preliminary data.</text>
</comment>
<dbReference type="EMBL" id="NKXS01003549">
    <property type="protein sequence ID" value="PIN09377.1"/>
    <property type="molecule type" value="Genomic_DNA"/>
</dbReference>
<dbReference type="PANTHER" id="PTHR11452">
    <property type="entry name" value="ALPHA-GALACTOSIDASE/ALPHA-N-ACETYLGALACTOSAMINIDASE"/>
    <property type="match status" value="1"/>
</dbReference>
<dbReference type="SUPFAM" id="SSF51445">
    <property type="entry name" value="(Trans)glycosidases"/>
    <property type="match status" value="1"/>
</dbReference>
<evidence type="ECO:0000259" key="10">
    <source>
        <dbReference type="Pfam" id="PF17801"/>
    </source>
</evidence>
<evidence type="ECO:0000256" key="9">
    <source>
        <dbReference type="SAM" id="Phobius"/>
    </source>
</evidence>
<dbReference type="AlphaFoldDB" id="A0A2G9GVS2"/>
<evidence type="ECO:0000256" key="5">
    <source>
        <dbReference type="ARBA" id="ARBA00022801"/>
    </source>
</evidence>
<dbReference type="InterPro" id="IPR013780">
    <property type="entry name" value="Glyco_hydro_b"/>
</dbReference>
<dbReference type="Pfam" id="PF17801">
    <property type="entry name" value="Melibiase_C"/>
    <property type="match status" value="1"/>
</dbReference>
<dbReference type="PANTHER" id="PTHR11452:SF33">
    <property type="entry name" value="ALPHA-GALACTOSIDASE 2"/>
    <property type="match status" value="1"/>
</dbReference>
<gene>
    <name evidence="11" type="ORF">CDL12_18055</name>
</gene>
<dbReference type="InterPro" id="IPR013785">
    <property type="entry name" value="Aldolase_TIM"/>
</dbReference>
<dbReference type="EC" id="3.2.1.22" evidence="3 8"/>
<evidence type="ECO:0000256" key="4">
    <source>
        <dbReference type="ARBA" id="ARBA00022729"/>
    </source>
</evidence>
<sequence length="453" mass="50234">MSAYIYTRTHTHTHTHTYTLTHAYIAIGRILGMARDKSNNIYSAIKRARGRGVLLILAIWCIWFNGIAKSAQQTKLIMDDSPAHLFRKKLLENGLGLTPPMGWNSWNHFQCNIEEKLIRETADAMVSTGLSVLGYEYINLDDCWAEQNRDSQGNLVAKASTFPSGIKALADYVHSKGLKLGIYSDAGTQTCSRQMPGSLGYEEQDAKTFASWGVDYLKYDNCNDNGISPKQRYPVMAKALLNSGRPIFFSLCEWGQEDPATWAMSIGNSWRTTGDISDKWDSMTSRADLNDKWASYAGPGGWNDPDMLEVGNGGMTTKEYRSHFSIWALAKAPLLIGCDIRSMDNVTRALLSNKEVIAVNQDKLGIQGKKIKKDGDLEVWGGPLSGNRVAVVLWNRGSSQAKITAYWSDIGLNSRTAVDARDLWAHSTKTLVKGKISASVAPHDCKMYVLSPK</sequence>
<keyword evidence="9" id="KW-0812">Transmembrane</keyword>
<dbReference type="Gene3D" id="3.20.20.70">
    <property type="entry name" value="Aldolase class I"/>
    <property type="match status" value="1"/>
</dbReference>
<evidence type="ECO:0000256" key="3">
    <source>
        <dbReference type="ARBA" id="ARBA00012755"/>
    </source>
</evidence>
<protein>
    <recommendedName>
        <fullName evidence="3 8">Alpha-galactosidase</fullName>
        <ecNumber evidence="3 8">3.2.1.22</ecNumber>
    </recommendedName>
    <alternativeName>
        <fullName evidence="8">Melibiase</fullName>
    </alternativeName>
</protein>
<name>A0A2G9GVS2_9LAMI</name>
<feature type="transmembrane region" description="Helical" evidence="9">
    <location>
        <begin position="52"/>
        <end position="68"/>
    </location>
</feature>
<comment type="similarity">
    <text evidence="2 8">Belongs to the glycosyl hydrolase 27 family.</text>
</comment>
<dbReference type="Proteomes" id="UP000231279">
    <property type="component" value="Unassembled WGS sequence"/>
</dbReference>
<keyword evidence="6 8" id="KW-1015">Disulfide bond</keyword>
<evidence type="ECO:0000313" key="11">
    <source>
        <dbReference type="EMBL" id="PIN09377.1"/>
    </source>
</evidence>
<reference evidence="12" key="1">
    <citation type="journal article" date="2018" name="Gigascience">
        <title>Genome assembly of the Pink Ipe (Handroanthus impetiginosus, Bignoniaceae), a highly valued, ecologically keystone Neotropical timber forest tree.</title>
        <authorList>
            <person name="Silva-Junior O.B."/>
            <person name="Grattapaglia D."/>
            <person name="Novaes E."/>
            <person name="Collevatti R.G."/>
        </authorList>
    </citation>
    <scope>NUCLEOTIDE SEQUENCE [LARGE SCALE GENOMIC DNA]</scope>
    <source>
        <strain evidence="12">cv. UFG-1</strain>
    </source>
</reference>
<dbReference type="GO" id="GO:0009505">
    <property type="term" value="C:plant-type cell wall"/>
    <property type="evidence" value="ECO:0007669"/>
    <property type="project" value="TreeGrafter"/>
</dbReference>
<dbReference type="FunFam" id="3.20.20.70:FF:000093">
    <property type="entry name" value="Alpha-galactosidase"/>
    <property type="match status" value="1"/>
</dbReference>
<evidence type="ECO:0000256" key="8">
    <source>
        <dbReference type="RuleBase" id="RU361168"/>
    </source>
</evidence>
<evidence type="ECO:0000256" key="2">
    <source>
        <dbReference type="ARBA" id="ARBA00009743"/>
    </source>
</evidence>